<accession>A0A422MPU3</accession>
<sequence length="115" mass="12456">MATWSVLAVLPVAAVVFGGDEEKRETKGEVRCGPFSLPLRMQGAACGSVVLKRGTANCNSVARGGRPVLSEFAAALGASARHFVLLRIRAFLLGCVAWWRRWRGVFASTFMRCRG</sequence>
<comment type="caution">
    <text evidence="2">The sequence shown here is derived from an EMBL/GenBank/DDBJ whole genome shotgun (WGS) entry which is preliminary data.</text>
</comment>
<evidence type="ECO:0008006" key="4">
    <source>
        <dbReference type="Google" id="ProtNLM"/>
    </source>
</evidence>
<dbReference type="GeneID" id="40334267"/>
<dbReference type="AlphaFoldDB" id="A0A422MPU3"/>
<organism evidence="2 3">
    <name type="scientific">Trypanosoma rangeli</name>
    <dbReference type="NCBI Taxonomy" id="5698"/>
    <lineage>
        <taxon>Eukaryota</taxon>
        <taxon>Discoba</taxon>
        <taxon>Euglenozoa</taxon>
        <taxon>Kinetoplastea</taxon>
        <taxon>Metakinetoplastina</taxon>
        <taxon>Trypanosomatida</taxon>
        <taxon>Trypanosomatidae</taxon>
        <taxon>Trypanosoma</taxon>
        <taxon>Herpetosoma</taxon>
    </lineage>
</organism>
<protein>
    <recommendedName>
        <fullName evidence="4">Secreted protein</fullName>
    </recommendedName>
</protein>
<reference evidence="2 3" key="1">
    <citation type="journal article" date="2018" name="BMC Genomics">
        <title>Genomic comparison of Trypanosoma conorhini and Trypanosoma rangeli to Trypanosoma cruzi strains of high and low virulence.</title>
        <authorList>
            <person name="Bradwell K.R."/>
            <person name="Koparde V.N."/>
            <person name="Matveyev A.V."/>
            <person name="Serrano M.G."/>
            <person name="Alves J.M."/>
            <person name="Parikh H."/>
            <person name="Huang B."/>
            <person name="Lee V."/>
            <person name="Espinosa-Alvarez O."/>
            <person name="Ortiz P.A."/>
            <person name="Costa-Martins A.G."/>
            <person name="Teixeira M.M."/>
            <person name="Buck G.A."/>
        </authorList>
    </citation>
    <scope>NUCLEOTIDE SEQUENCE [LARGE SCALE GENOMIC DNA]</scope>
    <source>
        <strain evidence="2 3">AM80</strain>
    </source>
</reference>
<keyword evidence="3" id="KW-1185">Reference proteome</keyword>
<proteinExistence type="predicted"/>
<feature type="non-terminal residue" evidence="2">
    <location>
        <position position="115"/>
    </location>
</feature>
<dbReference type="Proteomes" id="UP000283634">
    <property type="component" value="Unassembled WGS sequence"/>
</dbReference>
<name>A0A422MPU3_TRYRA</name>
<gene>
    <name evidence="2" type="ORF">TraAM80_10334</name>
</gene>
<evidence type="ECO:0000313" key="2">
    <source>
        <dbReference type="EMBL" id="RNE95220.1"/>
    </source>
</evidence>
<evidence type="ECO:0000256" key="1">
    <source>
        <dbReference type="SAM" id="SignalP"/>
    </source>
</evidence>
<dbReference type="RefSeq" id="XP_029233179.1">
    <property type="nucleotide sequence ID" value="XM_029386961.1"/>
</dbReference>
<feature type="signal peptide" evidence="1">
    <location>
        <begin position="1"/>
        <end position="18"/>
    </location>
</feature>
<keyword evidence="1" id="KW-0732">Signal</keyword>
<evidence type="ECO:0000313" key="3">
    <source>
        <dbReference type="Proteomes" id="UP000283634"/>
    </source>
</evidence>
<feature type="chain" id="PRO_5019292023" description="Secreted protein" evidence="1">
    <location>
        <begin position="19"/>
        <end position="115"/>
    </location>
</feature>
<dbReference type="EMBL" id="MKGL01000915">
    <property type="protein sequence ID" value="RNE95220.1"/>
    <property type="molecule type" value="Genomic_DNA"/>
</dbReference>